<gene>
    <name evidence="1" type="ORF">HHK36_031140</name>
</gene>
<keyword evidence="2" id="KW-1185">Reference proteome</keyword>
<organism evidence="1 2">
    <name type="scientific">Tetracentron sinense</name>
    <name type="common">Spur-leaf</name>
    <dbReference type="NCBI Taxonomy" id="13715"/>
    <lineage>
        <taxon>Eukaryota</taxon>
        <taxon>Viridiplantae</taxon>
        <taxon>Streptophyta</taxon>
        <taxon>Embryophyta</taxon>
        <taxon>Tracheophyta</taxon>
        <taxon>Spermatophyta</taxon>
        <taxon>Magnoliopsida</taxon>
        <taxon>Trochodendrales</taxon>
        <taxon>Trochodendraceae</taxon>
        <taxon>Tetracentron</taxon>
    </lineage>
</organism>
<comment type="caution">
    <text evidence="1">The sequence shown here is derived from an EMBL/GenBank/DDBJ whole genome shotgun (WGS) entry which is preliminary data.</text>
</comment>
<proteinExistence type="predicted"/>
<dbReference type="Proteomes" id="UP000655225">
    <property type="component" value="Unassembled WGS sequence"/>
</dbReference>
<name>A0A835CZD6_TETSI</name>
<evidence type="ECO:0000313" key="2">
    <source>
        <dbReference type="Proteomes" id="UP000655225"/>
    </source>
</evidence>
<reference evidence="1 2" key="1">
    <citation type="submission" date="2020-04" db="EMBL/GenBank/DDBJ databases">
        <title>Plant Genome Project.</title>
        <authorList>
            <person name="Zhang R.-G."/>
        </authorList>
    </citation>
    <scope>NUCLEOTIDE SEQUENCE [LARGE SCALE GENOMIC DNA]</scope>
    <source>
        <strain evidence="1">YNK0</strain>
        <tissue evidence="1">Leaf</tissue>
    </source>
</reference>
<evidence type="ECO:0000313" key="1">
    <source>
        <dbReference type="EMBL" id="KAF8377755.1"/>
    </source>
</evidence>
<sequence>MLAVLLQPIGRRYIKQDDSSSTYANHCDEYLKIGESTAIKSLKRFCEAVIALYDEQYLRSPNEQDIARLLQEGEERWFVDERDIDVERWRPPLDETISPPEYTRNTTILVAHISSRLSRICNRGTNTMLRFDLMEHLWNKFGDEAV</sequence>
<dbReference type="PANTHER" id="PTHR47150">
    <property type="entry name" value="OS12G0169200 PROTEIN"/>
    <property type="match status" value="1"/>
</dbReference>
<dbReference type="PANTHER" id="PTHR47150:SF7">
    <property type="entry name" value="NUCLEASE"/>
    <property type="match status" value="1"/>
</dbReference>
<protein>
    <submittedName>
        <fullName evidence="1">Uncharacterized protein</fullName>
    </submittedName>
</protein>
<accession>A0A835CZD6</accession>
<dbReference type="OrthoDB" id="1624952at2759"/>
<dbReference type="AlphaFoldDB" id="A0A835CZD6"/>
<dbReference type="EMBL" id="JABCRI010000024">
    <property type="protein sequence ID" value="KAF8377755.1"/>
    <property type="molecule type" value="Genomic_DNA"/>
</dbReference>